<accession>A0A540VZM2</accession>
<evidence type="ECO:0000256" key="1">
    <source>
        <dbReference type="SAM" id="MobiDB-lite"/>
    </source>
</evidence>
<evidence type="ECO:0000256" key="2">
    <source>
        <dbReference type="SAM" id="Phobius"/>
    </source>
</evidence>
<feature type="transmembrane region" description="Helical" evidence="2">
    <location>
        <begin position="32"/>
        <end position="53"/>
    </location>
</feature>
<dbReference type="RefSeq" id="WP_141632882.1">
    <property type="nucleotide sequence ID" value="NZ_JBMHHX010000011.1"/>
</dbReference>
<proteinExistence type="predicted"/>
<protein>
    <submittedName>
        <fullName evidence="3">Uncharacterized protein</fullName>
    </submittedName>
</protein>
<gene>
    <name evidence="3" type="ORF">E6W39_07720</name>
</gene>
<keyword evidence="2" id="KW-0472">Membrane</keyword>
<keyword evidence="2" id="KW-1133">Transmembrane helix</keyword>
<dbReference type="EMBL" id="VIGB01000003">
    <property type="protein sequence ID" value="TQF02181.1"/>
    <property type="molecule type" value="Genomic_DNA"/>
</dbReference>
<name>A0A540VZM2_9ACTN</name>
<evidence type="ECO:0000313" key="4">
    <source>
        <dbReference type="Proteomes" id="UP000319103"/>
    </source>
</evidence>
<keyword evidence="2" id="KW-0812">Transmembrane</keyword>
<organism evidence="3 4">
    <name type="scientific">Kitasatospora acidiphila</name>
    <dbReference type="NCBI Taxonomy" id="2567942"/>
    <lineage>
        <taxon>Bacteria</taxon>
        <taxon>Bacillati</taxon>
        <taxon>Actinomycetota</taxon>
        <taxon>Actinomycetes</taxon>
        <taxon>Kitasatosporales</taxon>
        <taxon>Streptomycetaceae</taxon>
        <taxon>Kitasatospora</taxon>
    </lineage>
</organism>
<sequence>MDEPRFPDRSPLSGHDPVDQVRFPLPKRHRRLLACAAVAASVALGGLGVGATVETVGHQQVSVNAGAAH</sequence>
<evidence type="ECO:0000313" key="3">
    <source>
        <dbReference type="EMBL" id="TQF02181.1"/>
    </source>
</evidence>
<dbReference type="Proteomes" id="UP000319103">
    <property type="component" value="Unassembled WGS sequence"/>
</dbReference>
<dbReference type="AlphaFoldDB" id="A0A540VZM2"/>
<comment type="caution">
    <text evidence="3">The sequence shown here is derived from an EMBL/GenBank/DDBJ whole genome shotgun (WGS) entry which is preliminary data.</text>
</comment>
<dbReference type="OrthoDB" id="4275370at2"/>
<feature type="region of interest" description="Disordered" evidence="1">
    <location>
        <begin position="1"/>
        <end position="21"/>
    </location>
</feature>
<reference evidence="3 4" key="1">
    <citation type="submission" date="2019-06" db="EMBL/GenBank/DDBJ databases">
        <title>Description of Kitasatospora acidophila sp. nov. isolated from pine grove soil, and reclassification of Streptomyces novaecaesareae to Kitasatospora novaeceasareae comb. nov.</title>
        <authorList>
            <person name="Kim M.J."/>
        </authorList>
    </citation>
    <scope>NUCLEOTIDE SEQUENCE [LARGE SCALE GENOMIC DNA]</scope>
    <source>
        <strain evidence="3 4">MMS16-CNU292</strain>
    </source>
</reference>
<keyword evidence="4" id="KW-1185">Reference proteome</keyword>